<protein>
    <recommendedName>
        <fullName evidence="6">2TM domain-containing protein</fullName>
    </recommendedName>
</protein>
<evidence type="ECO:0000256" key="1">
    <source>
        <dbReference type="SAM" id="Phobius"/>
    </source>
</evidence>
<organism evidence="4 5">
    <name type="scientific">Mycolicibacterium litorale</name>
    <dbReference type="NCBI Taxonomy" id="758802"/>
    <lineage>
        <taxon>Bacteria</taxon>
        <taxon>Bacillati</taxon>
        <taxon>Actinomycetota</taxon>
        <taxon>Actinomycetes</taxon>
        <taxon>Mycobacteriales</taxon>
        <taxon>Mycobacteriaceae</taxon>
        <taxon>Mycolicibacterium</taxon>
    </lineage>
</organism>
<evidence type="ECO:0000259" key="3">
    <source>
        <dbReference type="Pfam" id="PF13239"/>
    </source>
</evidence>
<evidence type="ECO:0008006" key="6">
    <source>
        <dbReference type="Google" id="ProtNLM"/>
    </source>
</evidence>
<feature type="transmembrane region" description="Helical" evidence="1">
    <location>
        <begin position="90"/>
        <end position="111"/>
    </location>
</feature>
<dbReference type="EMBL" id="AP022586">
    <property type="protein sequence ID" value="BBY17971.1"/>
    <property type="molecule type" value="Genomic_DNA"/>
</dbReference>
<evidence type="ECO:0000259" key="2">
    <source>
        <dbReference type="Pfam" id="PF08044"/>
    </source>
</evidence>
<keyword evidence="1" id="KW-1133">Transmembrane helix</keyword>
<keyword evidence="1" id="KW-0472">Membrane</keyword>
<keyword evidence="5" id="KW-1185">Reference proteome</keyword>
<keyword evidence="1" id="KW-0812">Transmembrane</keyword>
<dbReference type="PANTHER" id="PTHR40763:SF4">
    <property type="entry name" value="DUF1707 DOMAIN-CONTAINING PROTEIN"/>
    <property type="match status" value="1"/>
</dbReference>
<accession>A0AAD1MW60</accession>
<reference evidence="4 5" key="1">
    <citation type="journal article" date="2019" name="Emerg. Microbes Infect.">
        <title>Comprehensive subspecies identification of 175 nontuberculous mycobacteria species based on 7547 genomic profiles.</title>
        <authorList>
            <person name="Matsumoto Y."/>
            <person name="Kinjo T."/>
            <person name="Motooka D."/>
            <person name="Nabeya D."/>
            <person name="Jung N."/>
            <person name="Uechi K."/>
            <person name="Horii T."/>
            <person name="Iida T."/>
            <person name="Fujita J."/>
            <person name="Nakamura S."/>
        </authorList>
    </citation>
    <scope>NUCLEOTIDE SEQUENCE [LARGE SCALE GENOMIC DNA]</scope>
    <source>
        <strain evidence="4 5">JCM 17423</strain>
    </source>
</reference>
<dbReference type="InterPro" id="IPR025698">
    <property type="entry name" value="2TM_dom"/>
</dbReference>
<evidence type="ECO:0000313" key="4">
    <source>
        <dbReference type="EMBL" id="BBY17971.1"/>
    </source>
</evidence>
<dbReference type="Proteomes" id="UP000466607">
    <property type="component" value="Chromosome"/>
</dbReference>
<sequence>MSTPISSPIPTPVRIGDEDRQRTATLLGLALTQGYLDMADYEQRLQTAFAAQRSTELHTLTADLPVAALRRNDPARRAALRQAARRSVHWHLAGYLTMVVIVLAVWLAVGLTAGSWYFWPIWPILGAGIGVVAHALPMRYVGGSAPHGWRCSQTTSEWARRPRQQPT</sequence>
<dbReference type="Pfam" id="PF13239">
    <property type="entry name" value="2TM"/>
    <property type="match status" value="1"/>
</dbReference>
<name>A0AAD1MW60_9MYCO</name>
<proteinExistence type="predicted"/>
<evidence type="ECO:0000313" key="5">
    <source>
        <dbReference type="Proteomes" id="UP000466607"/>
    </source>
</evidence>
<dbReference type="AlphaFoldDB" id="A0AAD1MW60"/>
<dbReference type="InterPro" id="IPR012551">
    <property type="entry name" value="DUF1707_SHOCT-like"/>
</dbReference>
<dbReference type="Pfam" id="PF08044">
    <property type="entry name" value="DUF1707"/>
    <property type="match status" value="1"/>
</dbReference>
<dbReference type="RefSeq" id="WP_134055015.1">
    <property type="nucleotide sequence ID" value="NZ_AP022586.1"/>
</dbReference>
<feature type="transmembrane region" description="Helical" evidence="1">
    <location>
        <begin position="117"/>
        <end position="136"/>
    </location>
</feature>
<gene>
    <name evidence="4" type="ORF">MLIT_35630</name>
</gene>
<feature type="domain" description="2TM" evidence="3">
    <location>
        <begin position="77"/>
        <end position="136"/>
    </location>
</feature>
<feature type="domain" description="DUF1707" evidence="2">
    <location>
        <begin position="13"/>
        <end position="65"/>
    </location>
</feature>
<dbReference type="PANTHER" id="PTHR40763">
    <property type="entry name" value="MEMBRANE PROTEIN-RELATED"/>
    <property type="match status" value="1"/>
</dbReference>